<dbReference type="Proteomes" id="UP000267464">
    <property type="component" value="Unassembled WGS sequence"/>
</dbReference>
<dbReference type="InterPro" id="IPR011006">
    <property type="entry name" value="CheY-like_superfamily"/>
</dbReference>
<dbReference type="PROSITE" id="PS50109">
    <property type="entry name" value="HIS_KIN"/>
    <property type="match status" value="1"/>
</dbReference>
<feature type="coiled-coil region" evidence="13">
    <location>
        <begin position="252"/>
        <end position="286"/>
    </location>
</feature>
<feature type="domain" description="HAMP" evidence="17">
    <location>
        <begin position="208"/>
        <end position="260"/>
    </location>
</feature>
<dbReference type="InterPro" id="IPR036890">
    <property type="entry name" value="HATPase_C_sf"/>
</dbReference>
<evidence type="ECO:0000256" key="7">
    <source>
        <dbReference type="ARBA" id="ARBA00022777"/>
    </source>
</evidence>
<dbReference type="InterPro" id="IPR001789">
    <property type="entry name" value="Sig_transdc_resp-reg_receiver"/>
</dbReference>
<feature type="domain" description="Histidine kinase" evidence="15">
    <location>
        <begin position="300"/>
        <end position="521"/>
    </location>
</feature>
<evidence type="ECO:0000256" key="13">
    <source>
        <dbReference type="SAM" id="Coils"/>
    </source>
</evidence>
<keyword evidence="19" id="KW-1185">Reference proteome</keyword>
<reference evidence="18 19" key="2">
    <citation type="submission" date="2018-12" db="EMBL/GenBank/DDBJ databases">
        <title>Rhizobacter gummiphilus sp. nov., a rubber-degrading bacterium isolated from the soil of a botanical garden in Japan.</title>
        <authorList>
            <person name="Shunsuke S.S."/>
        </authorList>
    </citation>
    <scope>NUCLEOTIDE SEQUENCE [LARGE SCALE GENOMIC DNA]</scope>
    <source>
        <strain evidence="18 19">S-16</strain>
    </source>
</reference>
<reference evidence="18 19" key="1">
    <citation type="submission" date="2018-08" db="EMBL/GenBank/DDBJ databases">
        <authorList>
            <person name="Khan S.A."/>
            <person name="Jeon C.O."/>
            <person name="Chun B.H."/>
            <person name="Jeong S.E."/>
        </authorList>
    </citation>
    <scope>NUCLEOTIDE SEQUENCE [LARGE SCALE GENOMIC DNA]</scope>
    <source>
        <strain evidence="18 19">S-16</strain>
    </source>
</reference>
<evidence type="ECO:0000256" key="11">
    <source>
        <dbReference type="ARBA" id="ARBA00070152"/>
    </source>
</evidence>
<evidence type="ECO:0000259" key="16">
    <source>
        <dbReference type="PROSITE" id="PS50110"/>
    </source>
</evidence>
<dbReference type="InterPro" id="IPR003594">
    <property type="entry name" value="HATPase_dom"/>
</dbReference>
<dbReference type="Pfam" id="PF02518">
    <property type="entry name" value="HATPase_c"/>
    <property type="match status" value="1"/>
</dbReference>
<dbReference type="AlphaFoldDB" id="A0A3N7HR94"/>
<dbReference type="CDD" id="cd00082">
    <property type="entry name" value="HisKA"/>
    <property type="match status" value="1"/>
</dbReference>
<dbReference type="Gene3D" id="6.10.340.10">
    <property type="match status" value="1"/>
</dbReference>
<dbReference type="EMBL" id="QUSW01000002">
    <property type="protein sequence ID" value="RQP24714.1"/>
    <property type="molecule type" value="Genomic_DNA"/>
</dbReference>
<dbReference type="Gene3D" id="3.40.50.2300">
    <property type="match status" value="1"/>
</dbReference>
<evidence type="ECO:0000259" key="15">
    <source>
        <dbReference type="PROSITE" id="PS50109"/>
    </source>
</evidence>
<dbReference type="PROSITE" id="PS50110">
    <property type="entry name" value="RESPONSE_REGULATORY"/>
    <property type="match status" value="1"/>
</dbReference>
<dbReference type="Pfam" id="PF00672">
    <property type="entry name" value="HAMP"/>
    <property type="match status" value="1"/>
</dbReference>
<dbReference type="Pfam" id="PF00512">
    <property type="entry name" value="HisKA"/>
    <property type="match status" value="1"/>
</dbReference>
<dbReference type="PANTHER" id="PTHR43047">
    <property type="entry name" value="TWO-COMPONENT HISTIDINE PROTEIN KINASE"/>
    <property type="match status" value="1"/>
</dbReference>
<dbReference type="SUPFAM" id="SSF55874">
    <property type="entry name" value="ATPase domain of HSP90 chaperone/DNA topoisomerase II/histidine kinase"/>
    <property type="match status" value="1"/>
</dbReference>
<dbReference type="CDD" id="cd06225">
    <property type="entry name" value="HAMP"/>
    <property type="match status" value="1"/>
</dbReference>
<dbReference type="SMART" id="SM00304">
    <property type="entry name" value="HAMP"/>
    <property type="match status" value="1"/>
</dbReference>
<dbReference type="SUPFAM" id="SSF52172">
    <property type="entry name" value="CheY-like"/>
    <property type="match status" value="1"/>
</dbReference>
<dbReference type="Pfam" id="PF00072">
    <property type="entry name" value="Response_reg"/>
    <property type="match status" value="1"/>
</dbReference>
<evidence type="ECO:0000256" key="14">
    <source>
        <dbReference type="SAM" id="Phobius"/>
    </source>
</evidence>
<dbReference type="CDD" id="cd16922">
    <property type="entry name" value="HATPase_EvgS-ArcB-TorS-like"/>
    <property type="match status" value="1"/>
</dbReference>
<dbReference type="FunFam" id="3.30.565.10:FF:000010">
    <property type="entry name" value="Sensor histidine kinase RcsC"/>
    <property type="match status" value="1"/>
</dbReference>
<dbReference type="Pfam" id="PF09984">
    <property type="entry name" value="sCache_4"/>
    <property type="match status" value="1"/>
</dbReference>
<evidence type="ECO:0000256" key="8">
    <source>
        <dbReference type="ARBA" id="ARBA00023012"/>
    </source>
</evidence>
<accession>A0A3N7HR94</accession>
<dbReference type="CDD" id="cd17546">
    <property type="entry name" value="REC_hyHK_CKI1_RcsC-like"/>
    <property type="match status" value="1"/>
</dbReference>
<evidence type="ECO:0000256" key="3">
    <source>
        <dbReference type="ARBA" id="ARBA00012438"/>
    </source>
</evidence>
<comment type="subcellular location">
    <subcellularLocation>
        <location evidence="2">Membrane</location>
    </subcellularLocation>
</comment>
<gene>
    <name evidence="18" type="ORF">DZC73_07415</name>
</gene>
<keyword evidence="14" id="KW-0812">Transmembrane</keyword>
<dbReference type="PANTHER" id="PTHR43047:SF72">
    <property type="entry name" value="OSMOSENSING HISTIDINE PROTEIN KINASE SLN1"/>
    <property type="match status" value="1"/>
</dbReference>
<dbReference type="InterPro" id="IPR005467">
    <property type="entry name" value="His_kinase_dom"/>
</dbReference>
<keyword evidence="4 12" id="KW-0597">Phosphoprotein</keyword>
<evidence type="ECO:0000256" key="12">
    <source>
        <dbReference type="PROSITE-ProRule" id="PRU00169"/>
    </source>
</evidence>
<evidence type="ECO:0000256" key="2">
    <source>
        <dbReference type="ARBA" id="ARBA00004370"/>
    </source>
</evidence>
<keyword evidence="9" id="KW-0843">Virulence</keyword>
<dbReference type="PRINTS" id="PR00344">
    <property type="entry name" value="BCTRLSENSOR"/>
</dbReference>
<dbReference type="SUPFAM" id="SSF47384">
    <property type="entry name" value="Homodimeric domain of signal transducing histidine kinase"/>
    <property type="match status" value="1"/>
</dbReference>
<dbReference type="SUPFAM" id="SSF158472">
    <property type="entry name" value="HAMP domain-like"/>
    <property type="match status" value="1"/>
</dbReference>
<evidence type="ECO:0000256" key="10">
    <source>
        <dbReference type="ARBA" id="ARBA00058004"/>
    </source>
</evidence>
<evidence type="ECO:0000256" key="4">
    <source>
        <dbReference type="ARBA" id="ARBA00022553"/>
    </source>
</evidence>
<dbReference type="Gene3D" id="3.30.565.10">
    <property type="entry name" value="Histidine kinase-like ATPase, C-terminal domain"/>
    <property type="match status" value="1"/>
</dbReference>
<dbReference type="GO" id="GO:0009927">
    <property type="term" value="F:histidine phosphotransfer kinase activity"/>
    <property type="evidence" value="ECO:0007669"/>
    <property type="project" value="TreeGrafter"/>
</dbReference>
<keyword evidence="14" id="KW-1133">Transmembrane helix</keyword>
<keyword evidence="5" id="KW-0808">Transferase</keyword>
<keyword evidence="6" id="KW-0732">Signal</keyword>
<sequence length="751" mass="82142">MMTTSIRRWLGALLRNTTINHQLSMTVTAGVLCIALFSSVVSSWQGSRQIRETLLEQGERIADSLASNSSLALLYASAENASESVNATLAFPDVTEVSIHTAAGRALVARGKTGPVKADPKVPGHLPEGAELEAETDASWRFIAPVRTKASNSPFEVVEHQNELLGYVRVVQSKATLTRMMRNVFFTNLAVSFSFAALFLLAIRLLGQRIARPLTQLAQAMERAERGEANVKADITGPKDIGVMSHAFNRMIAVLQEREEELQRHRDHLEELVKERTNELSVAKDRAEVANQAKSAFLARMSHELRTPLNAIMGYAQILKMHAGLSERQMVGLNTIQNSGEHLLMLIIDILDLSKIEAGKTELYPTAVEPRALLRSIGDIIQIKAEEKRLNFVFDAARDLPKSVAVDEKRLRQVLLNLLGNAVKFTDSGMVRLGVHRMPSEPAQARLRFEVQDTGVGIREEDLESIFEPFEQVGDSHRRAGGTGLGLAISRQLTRLMGSEIRVESKPGAGSLFWFDLVLPLLDAADVVSLPAQPGIIGYAGPRRDVLVADDVPGNRAMLMDMLRPLGFTLREASDGAQMLRAMAERSADVVLMDMSMPVMDGLEATRRLRAETQWQRVPVIAVSANASDIDQAECLAAGASGFLAKPIDRQQLLDILARCLGLQWVEAEQPAAPAAATAELVAPPPSELEELHRAALSGNMRAIRERAARIASEDPSYAAFCEHIQSLAGSFQSKAVLSLVKEHLEKARTG</sequence>
<dbReference type="PROSITE" id="PS50885">
    <property type="entry name" value="HAMP"/>
    <property type="match status" value="1"/>
</dbReference>
<dbReference type="Gene3D" id="1.10.287.130">
    <property type="match status" value="1"/>
</dbReference>
<feature type="transmembrane region" description="Helical" evidence="14">
    <location>
        <begin position="184"/>
        <end position="206"/>
    </location>
</feature>
<dbReference type="GO" id="GO:0005886">
    <property type="term" value="C:plasma membrane"/>
    <property type="evidence" value="ECO:0007669"/>
    <property type="project" value="TreeGrafter"/>
</dbReference>
<comment type="caution">
    <text evidence="18">The sequence shown here is derived from an EMBL/GenBank/DDBJ whole genome shotgun (WGS) entry which is preliminary data.</text>
</comment>
<dbReference type="SMART" id="SM00388">
    <property type="entry name" value="HisKA"/>
    <property type="match status" value="1"/>
</dbReference>
<keyword evidence="8" id="KW-0902">Two-component regulatory system</keyword>
<name>A0A3N7HR94_9BURK</name>
<evidence type="ECO:0000256" key="6">
    <source>
        <dbReference type="ARBA" id="ARBA00022729"/>
    </source>
</evidence>
<evidence type="ECO:0000256" key="1">
    <source>
        <dbReference type="ARBA" id="ARBA00000085"/>
    </source>
</evidence>
<evidence type="ECO:0000259" key="17">
    <source>
        <dbReference type="PROSITE" id="PS50885"/>
    </source>
</evidence>
<dbReference type="SMART" id="SM00387">
    <property type="entry name" value="HATPase_c"/>
    <property type="match status" value="1"/>
</dbReference>
<feature type="modified residue" description="4-aspartylphosphate" evidence="12">
    <location>
        <position position="594"/>
    </location>
</feature>
<comment type="function">
    <text evidence="10">Member of the two-component regulatory system BvgS/BvgA. Phosphorylates BvgA via a four-step phosphorelay in response to environmental signals.</text>
</comment>
<dbReference type="SMART" id="SM00448">
    <property type="entry name" value="REC"/>
    <property type="match status" value="1"/>
</dbReference>
<feature type="domain" description="Response regulatory" evidence="16">
    <location>
        <begin position="545"/>
        <end position="661"/>
    </location>
</feature>
<evidence type="ECO:0000256" key="5">
    <source>
        <dbReference type="ARBA" id="ARBA00022679"/>
    </source>
</evidence>
<organism evidence="18 19">
    <name type="scientific">Piscinibacter terrae</name>
    <dbReference type="NCBI Taxonomy" id="2496871"/>
    <lineage>
        <taxon>Bacteria</taxon>
        <taxon>Pseudomonadati</taxon>
        <taxon>Pseudomonadota</taxon>
        <taxon>Betaproteobacteria</taxon>
        <taxon>Burkholderiales</taxon>
        <taxon>Sphaerotilaceae</taxon>
        <taxon>Piscinibacter</taxon>
    </lineage>
</organism>
<dbReference type="InterPro" id="IPR004358">
    <property type="entry name" value="Sig_transdc_His_kin-like_C"/>
</dbReference>
<dbReference type="InterPro" id="IPR003660">
    <property type="entry name" value="HAMP_dom"/>
</dbReference>
<keyword evidence="14" id="KW-0472">Membrane</keyword>
<dbReference type="InterPro" id="IPR019247">
    <property type="entry name" value="Histidine_kinase_BarA_N"/>
</dbReference>
<keyword evidence="13" id="KW-0175">Coiled coil</keyword>
<comment type="catalytic activity">
    <reaction evidence="1">
        <text>ATP + protein L-histidine = ADP + protein N-phospho-L-histidine.</text>
        <dbReference type="EC" id="2.7.13.3"/>
    </reaction>
</comment>
<keyword evidence="7" id="KW-0418">Kinase</keyword>
<dbReference type="InterPro" id="IPR003661">
    <property type="entry name" value="HisK_dim/P_dom"/>
</dbReference>
<evidence type="ECO:0000313" key="18">
    <source>
        <dbReference type="EMBL" id="RQP24714.1"/>
    </source>
</evidence>
<dbReference type="EC" id="2.7.13.3" evidence="3"/>
<protein>
    <recommendedName>
        <fullName evidence="11">Virulence sensor protein BvgS</fullName>
        <ecNumber evidence="3">2.7.13.3</ecNumber>
    </recommendedName>
</protein>
<evidence type="ECO:0000256" key="9">
    <source>
        <dbReference type="ARBA" id="ARBA00023026"/>
    </source>
</evidence>
<evidence type="ECO:0000313" key="19">
    <source>
        <dbReference type="Proteomes" id="UP000267464"/>
    </source>
</evidence>
<dbReference type="InterPro" id="IPR036097">
    <property type="entry name" value="HisK_dim/P_sf"/>
</dbReference>
<proteinExistence type="predicted"/>
<dbReference type="GO" id="GO:0000155">
    <property type="term" value="F:phosphorelay sensor kinase activity"/>
    <property type="evidence" value="ECO:0007669"/>
    <property type="project" value="InterPro"/>
</dbReference>